<evidence type="ECO:0000256" key="2">
    <source>
        <dbReference type="ARBA" id="ARBA00022857"/>
    </source>
</evidence>
<keyword evidence="3" id="KW-0560">Oxidoreductase</keyword>
<evidence type="ECO:0000256" key="5">
    <source>
        <dbReference type="PIRSR" id="PIRSR000097-2"/>
    </source>
</evidence>
<dbReference type="STRING" id="1754190.A0A1Y2ETL8"/>
<dbReference type="Proteomes" id="UP000193920">
    <property type="component" value="Unassembled WGS sequence"/>
</dbReference>
<evidence type="ECO:0000256" key="1">
    <source>
        <dbReference type="ARBA" id="ARBA00007905"/>
    </source>
</evidence>
<name>A0A1Y2ETL8_9FUNG</name>
<feature type="active site" description="Proton donor" evidence="4">
    <location>
        <position position="52"/>
    </location>
</feature>
<accession>A0A1Y2ETL8</accession>
<dbReference type="GO" id="GO:0016616">
    <property type="term" value="F:oxidoreductase activity, acting on the CH-OH group of donors, NAD or NADP as acceptor"/>
    <property type="evidence" value="ECO:0007669"/>
    <property type="project" value="UniProtKB-ARBA"/>
</dbReference>
<dbReference type="InterPro" id="IPR023210">
    <property type="entry name" value="NADP_OxRdtase_dom"/>
</dbReference>
<feature type="domain" description="NADP-dependent oxidoreductase" evidence="7">
    <location>
        <begin position="28"/>
        <end position="262"/>
    </location>
</feature>
<dbReference type="InterPro" id="IPR020471">
    <property type="entry name" value="AKR"/>
</dbReference>
<keyword evidence="9" id="KW-1185">Reference proteome</keyword>
<dbReference type="SUPFAM" id="SSF51430">
    <property type="entry name" value="NAD(P)-linked oxidoreductase"/>
    <property type="match status" value="1"/>
</dbReference>
<comment type="caution">
    <text evidence="8">The sequence shown here is derived from an EMBL/GenBank/DDBJ whole genome shotgun (WGS) entry which is preliminary data.</text>
</comment>
<sequence length="291" mass="33283">MSQQSYITLNNGVKIPQFGLGVFLVDGDDTTEKTVAEALKLGYRHIDTAHAYFNERGVGEAIKKSGIPRNEIFVTSKLWPTEYGEGVTYPAVIKMLKRLQLEYIDMVLLHHPMKDCVGAWKDLEKLNAEGKVKAIGISNFEKAPETLENILKVAKVKPAVCQSECHPYHTQQKLREILAPHKAFVEAYYPIGHGDKNLLNEAIFTKLAKKYNKTNVQIILRWHIQYGNIVIPKTTNPVHMKENFEIFDFELTPEEMKEIKTLDTAKGYFNVPFSKYEEIIDSYNENVAKYD</sequence>
<evidence type="ECO:0000256" key="6">
    <source>
        <dbReference type="PIRSR" id="PIRSR000097-3"/>
    </source>
</evidence>
<dbReference type="AlphaFoldDB" id="A0A1Y2ETL8"/>
<comment type="similarity">
    <text evidence="1">Belongs to the aldo/keto reductase family.</text>
</comment>
<proteinExistence type="inferred from homology"/>
<evidence type="ECO:0000256" key="4">
    <source>
        <dbReference type="PIRSR" id="PIRSR000097-1"/>
    </source>
</evidence>
<dbReference type="FunFam" id="3.20.20.100:FF:000015">
    <property type="entry name" value="Oxidoreductase, aldo/keto reductase family"/>
    <property type="match status" value="1"/>
</dbReference>
<dbReference type="OrthoDB" id="416253at2759"/>
<dbReference type="InterPro" id="IPR018170">
    <property type="entry name" value="Aldo/ket_reductase_CS"/>
</dbReference>
<dbReference type="PROSITE" id="PS00798">
    <property type="entry name" value="ALDOKETO_REDUCTASE_1"/>
    <property type="match status" value="1"/>
</dbReference>
<dbReference type="Pfam" id="PF00248">
    <property type="entry name" value="Aldo_ket_red"/>
    <property type="match status" value="1"/>
</dbReference>
<gene>
    <name evidence="8" type="ORF">LY90DRAFT_522601</name>
</gene>
<dbReference type="InterPro" id="IPR036812">
    <property type="entry name" value="NAD(P)_OxRdtase_dom_sf"/>
</dbReference>
<reference evidence="8 9" key="1">
    <citation type="submission" date="2016-08" db="EMBL/GenBank/DDBJ databases">
        <title>A Parts List for Fungal Cellulosomes Revealed by Comparative Genomics.</title>
        <authorList>
            <consortium name="DOE Joint Genome Institute"/>
            <person name="Haitjema C.H."/>
            <person name="Gilmore S.P."/>
            <person name="Henske J.K."/>
            <person name="Solomon K.V."/>
            <person name="De Groot R."/>
            <person name="Kuo A."/>
            <person name="Mondo S.J."/>
            <person name="Salamov A.A."/>
            <person name="Labutti K."/>
            <person name="Zhao Z."/>
            <person name="Chiniquy J."/>
            <person name="Barry K."/>
            <person name="Brewer H.M."/>
            <person name="Purvine S.O."/>
            <person name="Wright A.T."/>
            <person name="Boxma B."/>
            <person name="Van Alen T."/>
            <person name="Hackstein J.H."/>
            <person name="Baker S.E."/>
            <person name="Grigoriev I.V."/>
            <person name="O'Malley M.A."/>
        </authorList>
    </citation>
    <scope>NUCLEOTIDE SEQUENCE [LARGE SCALE GENOMIC DNA]</scope>
    <source>
        <strain evidence="8 9">G1</strain>
    </source>
</reference>
<dbReference type="EMBL" id="MCOG01000027">
    <property type="protein sequence ID" value="ORY74901.1"/>
    <property type="molecule type" value="Genomic_DNA"/>
</dbReference>
<evidence type="ECO:0000313" key="9">
    <source>
        <dbReference type="Proteomes" id="UP000193920"/>
    </source>
</evidence>
<feature type="site" description="Lowers pKa of active site Tyr" evidence="6">
    <location>
        <position position="77"/>
    </location>
</feature>
<evidence type="ECO:0000256" key="3">
    <source>
        <dbReference type="ARBA" id="ARBA00023002"/>
    </source>
</evidence>
<feature type="binding site" evidence="5">
    <location>
        <position position="110"/>
    </location>
    <ligand>
        <name>substrate</name>
    </ligand>
</feature>
<organism evidence="8 9">
    <name type="scientific">Neocallimastix californiae</name>
    <dbReference type="NCBI Taxonomy" id="1754190"/>
    <lineage>
        <taxon>Eukaryota</taxon>
        <taxon>Fungi</taxon>
        <taxon>Fungi incertae sedis</taxon>
        <taxon>Chytridiomycota</taxon>
        <taxon>Chytridiomycota incertae sedis</taxon>
        <taxon>Neocallimastigomycetes</taxon>
        <taxon>Neocallimastigales</taxon>
        <taxon>Neocallimastigaceae</taxon>
        <taxon>Neocallimastix</taxon>
    </lineage>
</organism>
<dbReference type="Gene3D" id="3.20.20.100">
    <property type="entry name" value="NADP-dependent oxidoreductase domain"/>
    <property type="match status" value="1"/>
</dbReference>
<dbReference type="PANTHER" id="PTHR43827">
    <property type="entry name" value="2,5-DIKETO-D-GLUCONIC ACID REDUCTASE"/>
    <property type="match status" value="1"/>
</dbReference>
<evidence type="ECO:0000259" key="7">
    <source>
        <dbReference type="Pfam" id="PF00248"/>
    </source>
</evidence>
<dbReference type="PROSITE" id="PS00062">
    <property type="entry name" value="ALDOKETO_REDUCTASE_2"/>
    <property type="match status" value="1"/>
</dbReference>
<dbReference type="PANTHER" id="PTHR43827:SF3">
    <property type="entry name" value="NADP-DEPENDENT OXIDOREDUCTASE DOMAIN-CONTAINING PROTEIN"/>
    <property type="match status" value="1"/>
</dbReference>
<keyword evidence="2" id="KW-0521">NADP</keyword>
<dbReference type="PRINTS" id="PR00069">
    <property type="entry name" value="ALDKETRDTASE"/>
</dbReference>
<evidence type="ECO:0000313" key="8">
    <source>
        <dbReference type="EMBL" id="ORY74901.1"/>
    </source>
</evidence>
<protein>
    <submittedName>
        <fullName evidence="8">2,5-didehydrogluconate reductase</fullName>
    </submittedName>
</protein>
<dbReference type="PIRSF" id="PIRSF000097">
    <property type="entry name" value="AKR"/>
    <property type="match status" value="1"/>
</dbReference>